<reference evidence="1 2" key="1">
    <citation type="journal article" date="2015" name="Stand. Genomic Sci.">
        <title>High quality draft genome sequence of the moderately halophilic bacterium Pontibacillus yanchengensis Y32(T) and comparison among Pontibacillus genomes.</title>
        <authorList>
            <person name="Huang J."/>
            <person name="Qiao Z.X."/>
            <person name="Tang J.W."/>
            <person name="Wang G."/>
        </authorList>
    </citation>
    <scope>NUCLEOTIDE SEQUENCE [LARGE SCALE GENOMIC DNA]</scope>
    <source>
        <strain evidence="1 2">Y32</strain>
    </source>
</reference>
<proteinExistence type="predicted"/>
<dbReference type="RefSeq" id="WP_036818954.1">
    <property type="nucleotide sequence ID" value="NZ_AVBF01000022.1"/>
</dbReference>
<sequence length="66" mass="7562">MVDLEDMRNRIKSLNESDAKSLAMLTYANLQMVKTGNGRFTSEECVDQLLKLFTSIPEHPETNRDD</sequence>
<accession>A0A0A2TUA3</accession>
<dbReference type="OrthoDB" id="2931671at2"/>
<dbReference type="Proteomes" id="UP000030147">
    <property type="component" value="Unassembled WGS sequence"/>
</dbReference>
<keyword evidence="2" id="KW-1185">Reference proteome</keyword>
<evidence type="ECO:0000313" key="2">
    <source>
        <dbReference type="Proteomes" id="UP000030147"/>
    </source>
</evidence>
<dbReference type="STRING" id="1385514.N782_10115"/>
<protein>
    <submittedName>
        <fullName evidence="1">Uncharacterized protein</fullName>
    </submittedName>
</protein>
<dbReference type="EMBL" id="AVBF01000022">
    <property type="protein sequence ID" value="KGP72820.1"/>
    <property type="molecule type" value="Genomic_DNA"/>
</dbReference>
<dbReference type="eggNOG" id="ENOG5033KM5">
    <property type="taxonomic scope" value="Bacteria"/>
</dbReference>
<organism evidence="1 2">
    <name type="scientific">Pontibacillus yanchengensis Y32</name>
    <dbReference type="NCBI Taxonomy" id="1385514"/>
    <lineage>
        <taxon>Bacteria</taxon>
        <taxon>Bacillati</taxon>
        <taxon>Bacillota</taxon>
        <taxon>Bacilli</taxon>
        <taxon>Bacillales</taxon>
        <taxon>Bacillaceae</taxon>
        <taxon>Pontibacillus</taxon>
    </lineage>
</organism>
<gene>
    <name evidence="1" type="ORF">N782_10115</name>
</gene>
<dbReference type="AlphaFoldDB" id="A0A0A2TUA3"/>
<evidence type="ECO:0000313" key="1">
    <source>
        <dbReference type="EMBL" id="KGP72820.1"/>
    </source>
</evidence>
<name>A0A0A2TUA3_9BACI</name>
<comment type="caution">
    <text evidence="1">The sequence shown here is derived from an EMBL/GenBank/DDBJ whole genome shotgun (WGS) entry which is preliminary data.</text>
</comment>